<protein>
    <submittedName>
        <fullName evidence="1">Uncharacterized protein</fullName>
    </submittedName>
</protein>
<accession>A0A8S2AV40</accession>
<dbReference type="PANTHER" id="PTHR44099">
    <property type="entry name" value="RABCONNECTIN-3B, ISOFORM A"/>
    <property type="match status" value="1"/>
</dbReference>
<evidence type="ECO:0000313" key="1">
    <source>
        <dbReference type="EMBL" id="CAE6132758.1"/>
    </source>
</evidence>
<dbReference type="InterPro" id="IPR049916">
    <property type="entry name" value="WDR72-like"/>
</dbReference>
<keyword evidence="2" id="KW-1185">Reference proteome</keyword>
<evidence type="ECO:0000313" key="2">
    <source>
        <dbReference type="Proteomes" id="UP000682877"/>
    </source>
</evidence>
<gene>
    <name evidence="1" type="ORF">AARE701A_LOCUS16686</name>
</gene>
<organism evidence="1 2">
    <name type="scientific">Arabidopsis arenosa</name>
    <name type="common">Sand rock-cress</name>
    <name type="synonym">Cardaminopsis arenosa</name>
    <dbReference type="NCBI Taxonomy" id="38785"/>
    <lineage>
        <taxon>Eukaryota</taxon>
        <taxon>Viridiplantae</taxon>
        <taxon>Streptophyta</taxon>
        <taxon>Embryophyta</taxon>
        <taxon>Tracheophyta</taxon>
        <taxon>Spermatophyta</taxon>
        <taxon>Magnoliopsida</taxon>
        <taxon>eudicotyledons</taxon>
        <taxon>Gunneridae</taxon>
        <taxon>Pentapetalae</taxon>
        <taxon>rosids</taxon>
        <taxon>malvids</taxon>
        <taxon>Brassicales</taxon>
        <taxon>Brassicaceae</taxon>
        <taxon>Camelineae</taxon>
        <taxon>Arabidopsis</taxon>
    </lineage>
</organism>
<name>A0A8S2AV40_ARAAE</name>
<dbReference type="GO" id="GO:0005737">
    <property type="term" value="C:cytoplasm"/>
    <property type="evidence" value="ECO:0007669"/>
    <property type="project" value="TreeGrafter"/>
</dbReference>
<dbReference type="AlphaFoldDB" id="A0A8S2AV40"/>
<proteinExistence type="predicted"/>
<sequence>MIERPHITVWSLFLGIGSEKELQRKLLGEGSYFADWNSSSRLDPKGSASAETGISHSGSQCSTEKGLQSFVSDNRQCVSSSMVISEKMYVPYAAVYGFFSGEIEIAKFDFLHRLDSCASSPRSDTDSLVSRQRLLGHTGFVLSLAAHRMFRDANGCNSSHVDLRKYGLHHPHLAPCVCLYLN</sequence>
<dbReference type="PANTHER" id="PTHR44099:SF4">
    <property type="entry name" value="RABCONNECTIN-3B, ISOFORM A"/>
    <property type="match status" value="1"/>
</dbReference>
<reference evidence="1" key="1">
    <citation type="submission" date="2021-01" db="EMBL/GenBank/DDBJ databases">
        <authorList>
            <person name="Bezrukov I."/>
        </authorList>
    </citation>
    <scope>NUCLEOTIDE SEQUENCE</scope>
</reference>
<dbReference type="Proteomes" id="UP000682877">
    <property type="component" value="Chromosome 6"/>
</dbReference>
<dbReference type="EMBL" id="LR999456">
    <property type="protein sequence ID" value="CAE6132758.1"/>
    <property type="molecule type" value="Genomic_DNA"/>
</dbReference>